<dbReference type="GO" id="GO:0005525">
    <property type="term" value="F:GTP binding"/>
    <property type="evidence" value="ECO:0007669"/>
    <property type="project" value="UniProtKB-KW"/>
</dbReference>
<keyword evidence="4" id="KW-0547">Nucleotide-binding</keyword>
<dbReference type="EMBL" id="HBIZ01014025">
    <property type="protein sequence ID" value="CAE0755959.1"/>
    <property type="molecule type" value="Transcribed_RNA"/>
</dbReference>
<dbReference type="PROSITE" id="PS51419">
    <property type="entry name" value="RAB"/>
    <property type="match status" value="1"/>
</dbReference>
<evidence type="ECO:0000256" key="9">
    <source>
        <dbReference type="SAM" id="MobiDB-lite"/>
    </source>
</evidence>
<evidence type="ECO:0000256" key="6">
    <source>
        <dbReference type="ARBA" id="ARBA00023134"/>
    </source>
</evidence>
<evidence type="ECO:0000256" key="3">
    <source>
        <dbReference type="ARBA" id="ARBA00022481"/>
    </source>
</evidence>
<dbReference type="InterPro" id="IPR050227">
    <property type="entry name" value="Rab"/>
</dbReference>
<dbReference type="Pfam" id="PF00071">
    <property type="entry name" value="Ras"/>
    <property type="match status" value="1"/>
</dbReference>
<keyword evidence="7" id="KW-0449">Lipoprotein</keyword>
<dbReference type="PANTHER" id="PTHR47977">
    <property type="entry name" value="RAS-RELATED PROTEIN RAB"/>
    <property type="match status" value="1"/>
</dbReference>
<dbReference type="GO" id="GO:0015031">
    <property type="term" value="P:protein transport"/>
    <property type="evidence" value="ECO:0007669"/>
    <property type="project" value="UniProtKB-KW"/>
</dbReference>
<comment type="similarity">
    <text evidence="1">Belongs to the small GTPase superfamily. Rab family.</text>
</comment>
<dbReference type="SMART" id="SM00177">
    <property type="entry name" value="ARF"/>
    <property type="match status" value="1"/>
</dbReference>
<keyword evidence="8" id="KW-0636">Prenylation</keyword>
<dbReference type="AlphaFoldDB" id="A0A7S4EVJ0"/>
<dbReference type="SMART" id="SM00176">
    <property type="entry name" value="RAN"/>
    <property type="match status" value="1"/>
</dbReference>
<name>A0A7S4EVJ0_CHRCT</name>
<dbReference type="GO" id="GO:0003924">
    <property type="term" value="F:GTPase activity"/>
    <property type="evidence" value="ECO:0007669"/>
    <property type="project" value="InterPro"/>
</dbReference>
<dbReference type="Gene3D" id="3.40.50.300">
    <property type="entry name" value="P-loop containing nucleotide triphosphate hydrolases"/>
    <property type="match status" value="1"/>
</dbReference>
<dbReference type="PRINTS" id="PR00449">
    <property type="entry name" value="RASTRNSFRMNG"/>
</dbReference>
<dbReference type="FunFam" id="3.40.50.300:FF:001312">
    <property type="entry name" value="Ras-related protein Rab-18"/>
    <property type="match status" value="1"/>
</dbReference>
<feature type="region of interest" description="Disordered" evidence="9">
    <location>
        <begin position="181"/>
        <end position="201"/>
    </location>
</feature>
<dbReference type="InterPro" id="IPR001806">
    <property type="entry name" value="Small_GTPase"/>
</dbReference>
<evidence type="ECO:0000256" key="7">
    <source>
        <dbReference type="ARBA" id="ARBA00023288"/>
    </source>
</evidence>
<keyword evidence="6" id="KW-0342">GTP-binding</keyword>
<organism evidence="10">
    <name type="scientific">Chrysotila carterae</name>
    <name type="common">Marine alga</name>
    <name type="synonym">Syracosphaera carterae</name>
    <dbReference type="NCBI Taxonomy" id="13221"/>
    <lineage>
        <taxon>Eukaryota</taxon>
        <taxon>Haptista</taxon>
        <taxon>Haptophyta</taxon>
        <taxon>Prymnesiophyceae</taxon>
        <taxon>Isochrysidales</taxon>
        <taxon>Isochrysidaceae</taxon>
        <taxon>Chrysotila</taxon>
    </lineage>
</organism>
<dbReference type="PROSITE" id="PS51417">
    <property type="entry name" value="ARF"/>
    <property type="match status" value="1"/>
</dbReference>
<accession>A0A7S4EVJ0</accession>
<sequence>MNSAPLDHIFKILLVGDAGVGKSSLLLRFTDDSFEEHLASTIGVDFKVKTLCMRGKTVKLTIWDTAGQERFRTLTSSYYRGCHGIIVVFDVNERASFEHVRQWLEELELYTTTQSCAKLLVGNKVDLANREVTEKEATEFARQQAMLYIETSAKSRAGVAQAFDEVVQKILDTPDLLNTSKASSTLQPGEPAQGAGACSYC</sequence>
<protein>
    <submittedName>
        <fullName evidence="10">Uncharacterized protein</fullName>
    </submittedName>
</protein>
<evidence type="ECO:0000256" key="1">
    <source>
        <dbReference type="ARBA" id="ARBA00006270"/>
    </source>
</evidence>
<dbReference type="PROSITE" id="PS51421">
    <property type="entry name" value="RAS"/>
    <property type="match status" value="1"/>
</dbReference>
<keyword evidence="3" id="KW-0488">Methylation</keyword>
<keyword evidence="2" id="KW-0813">Transport</keyword>
<dbReference type="SUPFAM" id="SSF52540">
    <property type="entry name" value="P-loop containing nucleoside triphosphate hydrolases"/>
    <property type="match status" value="1"/>
</dbReference>
<dbReference type="InterPro" id="IPR027417">
    <property type="entry name" value="P-loop_NTPase"/>
</dbReference>
<reference evidence="10" key="1">
    <citation type="submission" date="2021-01" db="EMBL/GenBank/DDBJ databases">
        <authorList>
            <person name="Corre E."/>
            <person name="Pelletier E."/>
            <person name="Niang G."/>
            <person name="Scheremetjew M."/>
            <person name="Finn R."/>
            <person name="Kale V."/>
            <person name="Holt S."/>
            <person name="Cochrane G."/>
            <person name="Meng A."/>
            <person name="Brown T."/>
            <person name="Cohen L."/>
        </authorList>
    </citation>
    <scope>NUCLEOTIDE SEQUENCE</scope>
    <source>
        <strain evidence="10">CCMP645</strain>
    </source>
</reference>
<evidence type="ECO:0000256" key="2">
    <source>
        <dbReference type="ARBA" id="ARBA00022448"/>
    </source>
</evidence>
<dbReference type="CDD" id="cd01863">
    <property type="entry name" value="Rab18"/>
    <property type="match status" value="1"/>
</dbReference>
<dbReference type="InterPro" id="IPR005225">
    <property type="entry name" value="Small_GTP-bd"/>
</dbReference>
<dbReference type="PROSITE" id="PS51420">
    <property type="entry name" value="RHO"/>
    <property type="match status" value="1"/>
</dbReference>
<keyword evidence="5" id="KW-0653">Protein transport</keyword>
<evidence type="ECO:0000313" key="10">
    <source>
        <dbReference type="EMBL" id="CAE0755959.1"/>
    </source>
</evidence>
<evidence type="ECO:0000256" key="5">
    <source>
        <dbReference type="ARBA" id="ARBA00022927"/>
    </source>
</evidence>
<evidence type="ECO:0000256" key="8">
    <source>
        <dbReference type="ARBA" id="ARBA00023289"/>
    </source>
</evidence>
<dbReference type="SMART" id="SM00175">
    <property type="entry name" value="RAB"/>
    <property type="match status" value="1"/>
</dbReference>
<gene>
    <name evidence="10" type="ORF">PCAR00345_LOCUS8547</name>
</gene>
<dbReference type="SMART" id="SM00173">
    <property type="entry name" value="RAS"/>
    <property type="match status" value="1"/>
</dbReference>
<dbReference type="SMART" id="SM00174">
    <property type="entry name" value="RHO"/>
    <property type="match status" value="1"/>
</dbReference>
<proteinExistence type="inferred from homology"/>
<evidence type="ECO:0000256" key="4">
    <source>
        <dbReference type="ARBA" id="ARBA00022741"/>
    </source>
</evidence>
<dbReference type="NCBIfam" id="TIGR00231">
    <property type="entry name" value="small_GTP"/>
    <property type="match status" value="1"/>
</dbReference>